<sequence length="78" mass="8701">MSYTLIDNAVRYFRQTVYVGFAGTVVAPFNRIIEQTVDGVTVVRIILGSIDTPLCSDRVCTAGRILDTEIQYVETHFA</sequence>
<name>A0A645GMQ9_9ZZZZ</name>
<protein>
    <submittedName>
        <fullName evidence="1">Uncharacterized protein</fullName>
    </submittedName>
</protein>
<evidence type="ECO:0000313" key="1">
    <source>
        <dbReference type="EMBL" id="MPN24993.1"/>
    </source>
</evidence>
<organism evidence="1">
    <name type="scientific">bioreactor metagenome</name>
    <dbReference type="NCBI Taxonomy" id="1076179"/>
    <lineage>
        <taxon>unclassified sequences</taxon>
        <taxon>metagenomes</taxon>
        <taxon>ecological metagenomes</taxon>
    </lineage>
</organism>
<reference evidence="1" key="1">
    <citation type="submission" date="2019-08" db="EMBL/GenBank/DDBJ databases">
        <authorList>
            <person name="Kucharzyk K."/>
            <person name="Murdoch R.W."/>
            <person name="Higgins S."/>
            <person name="Loffler F."/>
        </authorList>
    </citation>
    <scope>NUCLEOTIDE SEQUENCE</scope>
</reference>
<dbReference type="AlphaFoldDB" id="A0A645GMQ9"/>
<comment type="caution">
    <text evidence="1">The sequence shown here is derived from an EMBL/GenBank/DDBJ whole genome shotgun (WGS) entry which is preliminary data.</text>
</comment>
<accession>A0A645GMQ9</accession>
<gene>
    <name evidence="1" type="ORF">SDC9_172400</name>
</gene>
<proteinExistence type="predicted"/>
<dbReference type="EMBL" id="VSSQ01074017">
    <property type="protein sequence ID" value="MPN24993.1"/>
    <property type="molecule type" value="Genomic_DNA"/>
</dbReference>